<dbReference type="SUPFAM" id="SSF55486">
    <property type="entry name" value="Metalloproteases ('zincins'), catalytic domain"/>
    <property type="match status" value="1"/>
</dbReference>
<dbReference type="InterPro" id="IPR002036">
    <property type="entry name" value="YbeY"/>
</dbReference>
<evidence type="ECO:0000313" key="8">
    <source>
        <dbReference type="EMBL" id="MTU42366.1"/>
    </source>
</evidence>
<keyword evidence="6 7" id="KW-0862">Zinc</keyword>
<protein>
    <recommendedName>
        <fullName evidence="7">Endoribonuclease YbeY</fullName>
        <ecNumber evidence="7">3.1.-.-</ecNumber>
    </recommendedName>
</protein>
<dbReference type="GO" id="GO:0006364">
    <property type="term" value="P:rRNA processing"/>
    <property type="evidence" value="ECO:0007669"/>
    <property type="project" value="UniProtKB-UniRule"/>
</dbReference>
<feature type="binding site" evidence="7">
    <location>
        <position position="109"/>
    </location>
    <ligand>
        <name>Zn(2+)</name>
        <dbReference type="ChEBI" id="CHEBI:29105"/>
        <note>catalytic</note>
    </ligand>
</feature>
<dbReference type="Proteomes" id="UP000462362">
    <property type="component" value="Unassembled WGS sequence"/>
</dbReference>
<dbReference type="GO" id="GO:0005737">
    <property type="term" value="C:cytoplasm"/>
    <property type="evidence" value="ECO:0007669"/>
    <property type="project" value="UniProtKB-SubCell"/>
</dbReference>
<reference evidence="8 9" key="1">
    <citation type="journal article" date="2019" name="Nat. Med.">
        <title>A library of human gut bacterial isolates paired with longitudinal multiomics data enables mechanistic microbiome research.</title>
        <authorList>
            <person name="Poyet M."/>
            <person name="Groussin M."/>
            <person name="Gibbons S.M."/>
            <person name="Avila-Pacheco J."/>
            <person name="Jiang X."/>
            <person name="Kearney S.M."/>
            <person name="Perrotta A.R."/>
            <person name="Berdy B."/>
            <person name="Zhao S."/>
            <person name="Lieberman T.D."/>
            <person name="Swanson P.K."/>
            <person name="Smith M."/>
            <person name="Roesemann S."/>
            <person name="Alexander J.E."/>
            <person name="Rich S.A."/>
            <person name="Livny J."/>
            <person name="Vlamakis H."/>
            <person name="Clish C."/>
            <person name="Bullock K."/>
            <person name="Deik A."/>
            <person name="Scott J."/>
            <person name="Pierce K.A."/>
            <person name="Xavier R.J."/>
            <person name="Alm E.J."/>
        </authorList>
    </citation>
    <scope>NUCLEOTIDE SEQUENCE [LARGE SCALE GENOMIC DNA]</scope>
    <source>
        <strain evidence="8 9">BIOML-A2</strain>
    </source>
</reference>
<dbReference type="AlphaFoldDB" id="A0A6I3RY63"/>
<evidence type="ECO:0000256" key="5">
    <source>
        <dbReference type="ARBA" id="ARBA00022801"/>
    </source>
</evidence>
<dbReference type="EC" id="3.1.-.-" evidence="7"/>
<dbReference type="InterPro" id="IPR023091">
    <property type="entry name" value="MetalPrtase_cat_dom_sf_prd"/>
</dbReference>
<dbReference type="InterPro" id="IPR020549">
    <property type="entry name" value="YbeY_CS"/>
</dbReference>
<feature type="binding site" evidence="7">
    <location>
        <position position="119"/>
    </location>
    <ligand>
        <name>Zn(2+)</name>
        <dbReference type="ChEBI" id="CHEBI:29105"/>
        <note>catalytic</note>
    </ligand>
</feature>
<evidence type="ECO:0000256" key="6">
    <source>
        <dbReference type="ARBA" id="ARBA00022833"/>
    </source>
</evidence>
<dbReference type="NCBIfam" id="TIGR00043">
    <property type="entry name" value="rRNA maturation RNase YbeY"/>
    <property type="match status" value="1"/>
</dbReference>
<dbReference type="PROSITE" id="PS01306">
    <property type="entry name" value="UPF0054"/>
    <property type="match status" value="1"/>
</dbReference>
<dbReference type="PANTHER" id="PTHR46986:SF1">
    <property type="entry name" value="ENDORIBONUCLEASE YBEY, CHLOROPLASTIC"/>
    <property type="match status" value="1"/>
</dbReference>
<comment type="subcellular location">
    <subcellularLocation>
        <location evidence="7">Cytoplasm</location>
    </subcellularLocation>
</comment>
<gene>
    <name evidence="7 8" type="primary">ybeY</name>
    <name evidence="8" type="ORF">GMD42_01765</name>
</gene>
<dbReference type="Pfam" id="PF02130">
    <property type="entry name" value="YbeY"/>
    <property type="match status" value="1"/>
</dbReference>
<keyword evidence="7" id="KW-0698">rRNA processing</keyword>
<keyword evidence="7" id="KW-0963">Cytoplasm</keyword>
<dbReference type="GO" id="GO:0004521">
    <property type="term" value="F:RNA endonuclease activity"/>
    <property type="evidence" value="ECO:0007669"/>
    <property type="project" value="UniProtKB-UniRule"/>
</dbReference>
<dbReference type="GO" id="GO:0008270">
    <property type="term" value="F:zinc ion binding"/>
    <property type="evidence" value="ECO:0007669"/>
    <property type="project" value="UniProtKB-UniRule"/>
</dbReference>
<keyword evidence="7" id="KW-0690">Ribosome biogenesis</keyword>
<dbReference type="GeneID" id="43349827"/>
<feature type="binding site" evidence="7">
    <location>
        <position position="113"/>
    </location>
    <ligand>
        <name>Zn(2+)</name>
        <dbReference type="ChEBI" id="CHEBI:29105"/>
        <note>catalytic</note>
    </ligand>
</feature>
<keyword evidence="3 7" id="KW-0479">Metal-binding</keyword>
<sequence>MRKPHVLSLSVQNLAHFPQLPSRSKIQRWISRALENDAQITVRFVEEEEGRELNKTYRSKDYATNVLTFDYQIEPVVEADLVICVPVLEKESKDQNKTLEEHMAHLLVHGTLHAQGYDHMDDEEAEVMEQRETDVLVDLGFDVPYPDRNYTPQPLA</sequence>
<evidence type="ECO:0000256" key="2">
    <source>
        <dbReference type="ARBA" id="ARBA00022722"/>
    </source>
</evidence>
<dbReference type="GO" id="GO:0004222">
    <property type="term" value="F:metalloendopeptidase activity"/>
    <property type="evidence" value="ECO:0007669"/>
    <property type="project" value="InterPro"/>
</dbReference>
<proteinExistence type="inferred from homology"/>
<comment type="similarity">
    <text evidence="1 7">Belongs to the endoribonuclease YbeY family.</text>
</comment>
<evidence type="ECO:0000256" key="7">
    <source>
        <dbReference type="HAMAP-Rule" id="MF_00009"/>
    </source>
</evidence>
<comment type="caution">
    <text evidence="8">The sequence shown here is derived from an EMBL/GenBank/DDBJ whole genome shotgun (WGS) entry which is preliminary data.</text>
</comment>
<keyword evidence="4 7" id="KW-0255">Endonuclease</keyword>
<dbReference type="RefSeq" id="WP_008865001.1">
    <property type="nucleotide sequence ID" value="NZ_CAJUON010000002.1"/>
</dbReference>
<evidence type="ECO:0000256" key="1">
    <source>
        <dbReference type="ARBA" id="ARBA00010875"/>
    </source>
</evidence>
<dbReference type="HAMAP" id="MF_00009">
    <property type="entry name" value="Endoribonucl_YbeY"/>
    <property type="match status" value="1"/>
</dbReference>
<keyword evidence="2 7" id="KW-0540">Nuclease</keyword>
<evidence type="ECO:0000256" key="3">
    <source>
        <dbReference type="ARBA" id="ARBA00022723"/>
    </source>
</evidence>
<name>A0A6I3RY63_9BURK</name>
<organism evidence="8 9">
    <name type="scientific">Parasutterella excrementihominis</name>
    <dbReference type="NCBI Taxonomy" id="487175"/>
    <lineage>
        <taxon>Bacteria</taxon>
        <taxon>Pseudomonadati</taxon>
        <taxon>Pseudomonadota</taxon>
        <taxon>Betaproteobacteria</taxon>
        <taxon>Burkholderiales</taxon>
        <taxon>Sutterellaceae</taxon>
        <taxon>Parasutterella</taxon>
    </lineage>
</organism>
<comment type="function">
    <text evidence="7">Single strand-specific metallo-endoribonuclease involved in late-stage 70S ribosome quality control and in maturation of the 3' terminus of the 16S rRNA.</text>
</comment>
<comment type="cofactor">
    <cofactor evidence="7">
        <name>Zn(2+)</name>
        <dbReference type="ChEBI" id="CHEBI:29105"/>
    </cofactor>
    <text evidence="7">Binds 1 zinc ion.</text>
</comment>
<evidence type="ECO:0000256" key="4">
    <source>
        <dbReference type="ARBA" id="ARBA00022759"/>
    </source>
</evidence>
<dbReference type="Gene3D" id="3.40.390.30">
    <property type="entry name" value="Metalloproteases ('zincins'), catalytic domain"/>
    <property type="match status" value="1"/>
</dbReference>
<evidence type="ECO:0000313" key="9">
    <source>
        <dbReference type="Proteomes" id="UP000462362"/>
    </source>
</evidence>
<dbReference type="EMBL" id="WNCL01000003">
    <property type="protein sequence ID" value="MTU42366.1"/>
    <property type="molecule type" value="Genomic_DNA"/>
</dbReference>
<dbReference type="PANTHER" id="PTHR46986">
    <property type="entry name" value="ENDORIBONUCLEASE YBEY, CHLOROPLASTIC"/>
    <property type="match status" value="1"/>
</dbReference>
<accession>A0A6I3RY63</accession>
<keyword evidence="5 7" id="KW-0378">Hydrolase</keyword>